<dbReference type="InterPro" id="IPR036514">
    <property type="entry name" value="SGNH_hydro_sf"/>
</dbReference>
<feature type="signal peptide" evidence="1">
    <location>
        <begin position="1"/>
        <end position="25"/>
    </location>
</feature>
<evidence type="ECO:0008006" key="4">
    <source>
        <dbReference type="Google" id="ProtNLM"/>
    </source>
</evidence>
<dbReference type="EMBL" id="BNCO01000060">
    <property type="protein sequence ID" value="GIL63835.1"/>
    <property type="molecule type" value="Genomic_DNA"/>
</dbReference>
<accession>A0A8J4FB54</accession>
<evidence type="ECO:0000313" key="2">
    <source>
        <dbReference type="EMBL" id="GIL63835.1"/>
    </source>
</evidence>
<proteinExistence type="predicted"/>
<feature type="chain" id="PRO_5035203256" description="SGNH hydrolase-type esterase domain-containing protein" evidence="1">
    <location>
        <begin position="26"/>
        <end position="541"/>
    </location>
</feature>
<dbReference type="PANTHER" id="PTHR34407">
    <property type="entry name" value="EXPRESSED PROTEIN"/>
    <property type="match status" value="1"/>
</dbReference>
<dbReference type="SUPFAM" id="SSF52266">
    <property type="entry name" value="SGNH hydrolase"/>
    <property type="match status" value="1"/>
</dbReference>
<keyword evidence="3" id="KW-1185">Reference proteome</keyword>
<evidence type="ECO:0000256" key="1">
    <source>
        <dbReference type="SAM" id="SignalP"/>
    </source>
</evidence>
<evidence type="ECO:0000313" key="3">
    <source>
        <dbReference type="Proteomes" id="UP000747399"/>
    </source>
</evidence>
<keyword evidence="1" id="KW-0732">Signal</keyword>
<dbReference type="PANTHER" id="PTHR34407:SF1">
    <property type="entry name" value="SGNH HYDROLASE-TYPE ESTERASE DOMAIN-CONTAINING PROTEIN"/>
    <property type="match status" value="1"/>
</dbReference>
<dbReference type="CDD" id="cd00229">
    <property type="entry name" value="SGNH_hydrolase"/>
    <property type="match status" value="1"/>
</dbReference>
<sequence length="541" mass="60597">MGCSRDWPRWSIIVLLCICSVHVKSLSEKSFGNDFMARTRNRPELDWDWGHTWSKVEVDKQPISVLLAHVLGTYKFTLPRTQLQRGTAYIGSSVRLRRLVREMLNPLNRKDFKIAVIGGSISWGQSTSERGVTDWFSVLSKWMISAFPRANVTARNGCTPGVPTPYMILCLELSVDPDVDLVFMEYTLNDGIDPMLFNNRIVMDMERLVRRVMDLPNRPAVVFMHVPTFGMANYPKGHEKNPENETYTRFYETTEDAQTAISQYYDVQYLSLRTAMYRLAVQKNLEGFRWEDAFVDHHPGDHGHKIMADLAVHLIQRVTLGLLMEPYSVSDMEAANEPLPPPMYEGNTAPSSPMCLVGDAFRQLVVLSEGFDYINEGTAIKPKPGYVATQPGSRLQLRVNTDRSAVGSPPDANVHVYLHHLRSYEHMGIAAISCISGCSCPAVEVDAHITEKVSQVYMARMVITQSKDCIVEVKVSSSTSSGEHKFKVSGLVLAERAGVGDVMEKLGGDNQPFGLRQHNGDATQVVWTKEGRTGGHGQPER</sequence>
<dbReference type="Gene3D" id="3.40.50.1110">
    <property type="entry name" value="SGNH hydrolase"/>
    <property type="match status" value="1"/>
</dbReference>
<organism evidence="2 3">
    <name type="scientific">Volvox africanus</name>
    <dbReference type="NCBI Taxonomy" id="51714"/>
    <lineage>
        <taxon>Eukaryota</taxon>
        <taxon>Viridiplantae</taxon>
        <taxon>Chlorophyta</taxon>
        <taxon>core chlorophytes</taxon>
        <taxon>Chlorophyceae</taxon>
        <taxon>CS clade</taxon>
        <taxon>Chlamydomonadales</taxon>
        <taxon>Volvocaceae</taxon>
        <taxon>Volvox</taxon>
    </lineage>
</organism>
<dbReference type="AlphaFoldDB" id="A0A8J4FB54"/>
<name>A0A8J4FB54_9CHLO</name>
<protein>
    <recommendedName>
        <fullName evidence="4">SGNH hydrolase-type esterase domain-containing protein</fullName>
    </recommendedName>
</protein>
<comment type="caution">
    <text evidence="2">The sequence shown here is derived from an EMBL/GenBank/DDBJ whole genome shotgun (WGS) entry which is preliminary data.</text>
</comment>
<gene>
    <name evidence="2" type="ORF">Vafri_17824</name>
</gene>
<reference evidence="2" key="1">
    <citation type="journal article" date="2021" name="Proc. Natl. Acad. Sci. U.S.A.">
        <title>Three genomes in the algal genus Volvox reveal the fate of a haploid sex-determining region after a transition to homothallism.</title>
        <authorList>
            <person name="Yamamoto K."/>
            <person name="Hamaji T."/>
            <person name="Kawai-Toyooka H."/>
            <person name="Matsuzaki R."/>
            <person name="Takahashi F."/>
            <person name="Nishimura Y."/>
            <person name="Kawachi M."/>
            <person name="Noguchi H."/>
            <person name="Minakuchi Y."/>
            <person name="Umen J.G."/>
            <person name="Toyoda A."/>
            <person name="Nozaki H."/>
        </authorList>
    </citation>
    <scope>NUCLEOTIDE SEQUENCE</scope>
    <source>
        <strain evidence="2">NIES-3780</strain>
    </source>
</reference>
<dbReference type="Proteomes" id="UP000747399">
    <property type="component" value="Unassembled WGS sequence"/>
</dbReference>